<dbReference type="Proteomes" id="UP000759537">
    <property type="component" value="Unassembled WGS sequence"/>
</dbReference>
<evidence type="ECO:0000313" key="3">
    <source>
        <dbReference type="Proteomes" id="UP000759537"/>
    </source>
</evidence>
<evidence type="ECO:0000256" key="1">
    <source>
        <dbReference type="SAM" id="SignalP"/>
    </source>
</evidence>
<reference evidence="2" key="1">
    <citation type="submission" date="2019-10" db="EMBL/GenBank/DDBJ databases">
        <authorList>
            <consortium name="DOE Joint Genome Institute"/>
            <person name="Kuo A."/>
            <person name="Miyauchi S."/>
            <person name="Kiss E."/>
            <person name="Drula E."/>
            <person name="Kohler A."/>
            <person name="Sanchez-Garcia M."/>
            <person name="Andreopoulos B."/>
            <person name="Barry K.W."/>
            <person name="Bonito G."/>
            <person name="Buee M."/>
            <person name="Carver A."/>
            <person name="Chen C."/>
            <person name="Cichocki N."/>
            <person name="Clum A."/>
            <person name="Culley D."/>
            <person name="Crous P.W."/>
            <person name="Fauchery L."/>
            <person name="Girlanda M."/>
            <person name="Hayes R."/>
            <person name="Keri Z."/>
            <person name="LaButti K."/>
            <person name="Lipzen A."/>
            <person name="Lombard V."/>
            <person name="Magnuson J."/>
            <person name="Maillard F."/>
            <person name="Morin E."/>
            <person name="Murat C."/>
            <person name="Nolan M."/>
            <person name="Ohm R."/>
            <person name="Pangilinan J."/>
            <person name="Pereira M."/>
            <person name="Perotto S."/>
            <person name="Peter M."/>
            <person name="Riley R."/>
            <person name="Sitrit Y."/>
            <person name="Stielow B."/>
            <person name="Szollosi G."/>
            <person name="Zifcakova L."/>
            <person name="Stursova M."/>
            <person name="Spatafora J.W."/>
            <person name="Tedersoo L."/>
            <person name="Vaario L.-M."/>
            <person name="Yamada A."/>
            <person name="Yan M."/>
            <person name="Wang P."/>
            <person name="Xu J."/>
            <person name="Bruns T."/>
            <person name="Baldrian P."/>
            <person name="Vilgalys R."/>
            <person name="Henrissat B."/>
            <person name="Grigoriev I.V."/>
            <person name="Hibbett D."/>
            <person name="Nagy L.G."/>
            <person name="Martin F.M."/>
        </authorList>
    </citation>
    <scope>NUCLEOTIDE SEQUENCE</scope>
    <source>
        <strain evidence="2">Prilba</strain>
    </source>
</reference>
<comment type="caution">
    <text evidence="2">The sequence shown here is derived from an EMBL/GenBank/DDBJ whole genome shotgun (WGS) entry which is preliminary data.</text>
</comment>
<sequence>MFPLLFILMMASLWMILPMLSSAVRNEMTEWERIHEGMVLDIGRLRVEKGEILDEVQQLRIDRDEQRREWELEREENEKRRRGHVPFWGEARLLNQQCPSDRFRRYEARMYNLLVEDDWFAACMKEPIHIAGRTPTSPQSCVNRVRPRCTLR</sequence>
<name>A0A9P5N2G9_9AGAM</name>
<feature type="chain" id="PRO_5040356040" evidence="1">
    <location>
        <begin position="24"/>
        <end position="152"/>
    </location>
</feature>
<reference evidence="2" key="2">
    <citation type="journal article" date="2020" name="Nat. Commun.">
        <title>Large-scale genome sequencing of mycorrhizal fungi provides insights into the early evolution of symbiotic traits.</title>
        <authorList>
            <person name="Miyauchi S."/>
            <person name="Kiss E."/>
            <person name="Kuo A."/>
            <person name="Drula E."/>
            <person name="Kohler A."/>
            <person name="Sanchez-Garcia M."/>
            <person name="Morin E."/>
            <person name="Andreopoulos B."/>
            <person name="Barry K.W."/>
            <person name="Bonito G."/>
            <person name="Buee M."/>
            <person name="Carver A."/>
            <person name="Chen C."/>
            <person name="Cichocki N."/>
            <person name="Clum A."/>
            <person name="Culley D."/>
            <person name="Crous P.W."/>
            <person name="Fauchery L."/>
            <person name="Girlanda M."/>
            <person name="Hayes R.D."/>
            <person name="Keri Z."/>
            <person name="LaButti K."/>
            <person name="Lipzen A."/>
            <person name="Lombard V."/>
            <person name="Magnuson J."/>
            <person name="Maillard F."/>
            <person name="Murat C."/>
            <person name="Nolan M."/>
            <person name="Ohm R.A."/>
            <person name="Pangilinan J."/>
            <person name="Pereira M.F."/>
            <person name="Perotto S."/>
            <person name="Peter M."/>
            <person name="Pfister S."/>
            <person name="Riley R."/>
            <person name="Sitrit Y."/>
            <person name="Stielow J.B."/>
            <person name="Szollosi G."/>
            <person name="Zifcakova L."/>
            <person name="Stursova M."/>
            <person name="Spatafora J.W."/>
            <person name="Tedersoo L."/>
            <person name="Vaario L.M."/>
            <person name="Yamada A."/>
            <person name="Yan M."/>
            <person name="Wang P."/>
            <person name="Xu J."/>
            <person name="Bruns T."/>
            <person name="Baldrian P."/>
            <person name="Vilgalys R."/>
            <person name="Dunand C."/>
            <person name="Henrissat B."/>
            <person name="Grigoriev I.V."/>
            <person name="Hibbett D."/>
            <person name="Nagy L.G."/>
            <person name="Martin F.M."/>
        </authorList>
    </citation>
    <scope>NUCLEOTIDE SEQUENCE</scope>
    <source>
        <strain evidence="2">Prilba</strain>
    </source>
</reference>
<dbReference type="EMBL" id="WHVB01000003">
    <property type="protein sequence ID" value="KAF8484690.1"/>
    <property type="molecule type" value="Genomic_DNA"/>
</dbReference>
<keyword evidence="1" id="KW-0732">Signal</keyword>
<dbReference type="OrthoDB" id="3153758at2759"/>
<protein>
    <submittedName>
        <fullName evidence="2">Uncharacterized protein</fullName>
    </submittedName>
</protein>
<organism evidence="2 3">
    <name type="scientific">Russula ochroleuca</name>
    <dbReference type="NCBI Taxonomy" id="152965"/>
    <lineage>
        <taxon>Eukaryota</taxon>
        <taxon>Fungi</taxon>
        <taxon>Dikarya</taxon>
        <taxon>Basidiomycota</taxon>
        <taxon>Agaricomycotina</taxon>
        <taxon>Agaricomycetes</taxon>
        <taxon>Russulales</taxon>
        <taxon>Russulaceae</taxon>
        <taxon>Russula</taxon>
    </lineage>
</organism>
<evidence type="ECO:0000313" key="2">
    <source>
        <dbReference type="EMBL" id="KAF8484690.1"/>
    </source>
</evidence>
<gene>
    <name evidence="2" type="ORF">DFH94DRAFT_715384</name>
</gene>
<keyword evidence="3" id="KW-1185">Reference proteome</keyword>
<proteinExistence type="predicted"/>
<feature type="signal peptide" evidence="1">
    <location>
        <begin position="1"/>
        <end position="23"/>
    </location>
</feature>
<dbReference type="AlphaFoldDB" id="A0A9P5N2G9"/>
<accession>A0A9P5N2G9</accession>